<dbReference type="CDD" id="cd01745">
    <property type="entry name" value="GATase1_2"/>
    <property type="match status" value="1"/>
</dbReference>
<sequence>MAERAGRPIVLVSGPDAGGTLAWWAAALAIRRVGGRPVRYRPRDAGELPDFDALLLGGGADIDPSHYGEGLWDGAPDRPAKGGLLGQLFAPVLFVLRWILSSAQYRRGDVARDVLELQLIRAAEQRRLPVLGICRGAQLLNIAAGGSLHQDLSGFYGESPQLWTLRPLREVVVEPDSRLAEALGCTRLAVNALHRQAVDRLGAGVRVVAREGNGVVQAIEGTGPRWWIGVQWHPEYLPWRSDQLALFARLLQAARVRRRADAARAAGGAIQAR</sequence>
<organism evidence="1 2">
    <name type="scientific">Pseudomarimonas salicorniae</name>
    <dbReference type="NCBI Taxonomy" id="2933270"/>
    <lineage>
        <taxon>Bacteria</taxon>
        <taxon>Pseudomonadati</taxon>
        <taxon>Pseudomonadota</taxon>
        <taxon>Gammaproteobacteria</taxon>
        <taxon>Lysobacterales</taxon>
        <taxon>Lysobacteraceae</taxon>
        <taxon>Pseudomarimonas</taxon>
    </lineage>
</organism>
<dbReference type="PANTHER" id="PTHR43235:SF1">
    <property type="entry name" value="GLUTAMINE AMIDOTRANSFERASE PB2B2.05-RELATED"/>
    <property type="match status" value="1"/>
</dbReference>
<evidence type="ECO:0000313" key="1">
    <source>
        <dbReference type="EMBL" id="MCK7594199.1"/>
    </source>
</evidence>
<proteinExistence type="predicted"/>
<dbReference type="InterPro" id="IPR011697">
    <property type="entry name" value="Peptidase_C26"/>
</dbReference>
<accession>A0ABT0GI24</accession>
<keyword evidence="1" id="KW-0378">Hydrolase</keyword>
<dbReference type="RefSeq" id="WP_248209245.1">
    <property type="nucleotide sequence ID" value="NZ_JALNMH010000008.1"/>
</dbReference>
<reference evidence="1" key="1">
    <citation type="submission" date="2022-04" db="EMBL/GenBank/DDBJ databases">
        <title>Lysobacter sp. CAU 1642 isolated from sea sand.</title>
        <authorList>
            <person name="Kim W."/>
        </authorList>
    </citation>
    <scope>NUCLEOTIDE SEQUENCE</scope>
    <source>
        <strain evidence="1">CAU 1642</strain>
    </source>
</reference>
<dbReference type="Proteomes" id="UP001431449">
    <property type="component" value="Unassembled WGS sequence"/>
</dbReference>
<dbReference type="Gene3D" id="3.40.50.880">
    <property type="match status" value="1"/>
</dbReference>
<dbReference type="PANTHER" id="PTHR43235">
    <property type="entry name" value="GLUTAMINE AMIDOTRANSFERASE PB2B2.05-RELATED"/>
    <property type="match status" value="1"/>
</dbReference>
<dbReference type="PROSITE" id="PS51273">
    <property type="entry name" value="GATASE_TYPE_1"/>
    <property type="match status" value="1"/>
</dbReference>
<comment type="caution">
    <text evidence="1">The sequence shown here is derived from an EMBL/GenBank/DDBJ whole genome shotgun (WGS) entry which is preliminary data.</text>
</comment>
<name>A0ABT0GI24_9GAMM</name>
<evidence type="ECO:0000313" key="2">
    <source>
        <dbReference type="Proteomes" id="UP001431449"/>
    </source>
</evidence>
<dbReference type="InterPro" id="IPR029062">
    <property type="entry name" value="Class_I_gatase-like"/>
</dbReference>
<dbReference type="InterPro" id="IPR044668">
    <property type="entry name" value="PuuD-like"/>
</dbReference>
<dbReference type="Pfam" id="PF07722">
    <property type="entry name" value="Peptidase_C26"/>
    <property type="match status" value="1"/>
</dbReference>
<keyword evidence="2" id="KW-1185">Reference proteome</keyword>
<dbReference type="SUPFAM" id="SSF52317">
    <property type="entry name" value="Class I glutamine amidotransferase-like"/>
    <property type="match status" value="1"/>
</dbReference>
<gene>
    <name evidence="1" type="ORF">M0G41_11010</name>
</gene>
<dbReference type="EMBL" id="JALNMH010000008">
    <property type="protein sequence ID" value="MCK7594199.1"/>
    <property type="molecule type" value="Genomic_DNA"/>
</dbReference>
<dbReference type="GO" id="GO:0016787">
    <property type="term" value="F:hydrolase activity"/>
    <property type="evidence" value="ECO:0007669"/>
    <property type="project" value="UniProtKB-KW"/>
</dbReference>
<protein>
    <submittedName>
        <fullName evidence="1">Gamma-glutamyl-gamma-aminobutyrate hydrolase family protein</fullName>
    </submittedName>
</protein>